<dbReference type="EMBL" id="QZEY01000006">
    <property type="protein sequence ID" value="RJL31731.1"/>
    <property type="molecule type" value="Genomic_DNA"/>
</dbReference>
<feature type="DNA-binding region" description="OmpR/PhoB-type" evidence="5">
    <location>
        <begin position="17"/>
        <end position="119"/>
    </location>
</feature>
<comment type="similarity">
    <text evidence="1">Belongs to the AfsR/DnrI/RedD regulatory family.</text>
</comment>
<dbReference type="Gene3D" id="1.25.40.10">
    <property type="entry name" value="Tetratricopeptide repeat domain"/>
    <property type="match status" value="1"/>
</dbReference>
<feature type="domain" description="OmpR/PhoB-type" evidence="7">
    <location>
        <begin position="17"/>
        <end position="119"/>
    </location>
</feature>
<dbReference type="FunFam" id="1.25.40.10:FF:000222">
    <property type="entry name" value="SARP family transcriptional regulator"/>
    <property type="match status" value="1"/>
</dbReference>
<dbReference type="GO" id="GO:0000160">
    <property type="term" value="P:phosphorelay signal transduction system"/>
    <property type="evidence" value="ECO:0007669"/>
    <property type="project" value="InterPro"/>
</dbReference>
<keyword evidence="9" id="KW-1185">Reference proteome</keyword>
<sequence length="300" mass="32787">MATSNASGPHTSHLSGSRFPQAESSVRFGLLGPLDLTVRGMPVPLGSGRQRAVLATLALRAGRVVPAAELVESVWGDDAPPSAAANLRGYVTALRRALGRAGETEPRLLARPGGYLLRARPEEVDLLVFERLAAHGRTALRARDYGTAVARLRRALSCWRGRALADVPLGPRLDTETVRLEESRLAVVEHCLEARLALGDHAAAVPELRGLVAAHPLRERLWFHLMLALYRSGRQADALAAYTRLRAHLAEDLGLAPSPELRRLEHAILRADPALDLRSTPSAHRPRCLRPRPRPRPRPR</sequence>
<name>A0A3A4ARI4_9ACTN</name>
<dbReference type="InterPro" id="IPR001867">
    <property type="entry name" value="OmpR/PhoB-type_DNA-bd"/>
</dbReference>
<dbReference type="InterPro" id="IPR036388">
    <property type="entry name" value="WH-like_DNA-bd_sf"/>
</dbReference>
<evidence type="ECO:0000313" key="9">
    <source>
        <dbReference type="Proteomes" id="UP000265768"/>
    </source>
</evidence>
<dbReference type="Pfam" id="PF03704">
    <property type="entry name" value="BTAD"/>
    <property type="match status" value="1"/>
</dbReference>
<dbReference type="InterPro" id="IPR016032">
    <property type="entry name" value="Sig_transdc_resp-reg_C-effctor"/>
</dbReference>
<dbReference type="SUPFAM" id="SSF48452">
    <property type="entry name" value="TPR-like"/>
    <property type="match status" value="1"/>
</dbReference>
<feature type="region of interest" description="Disordered" evidence="6">
    <location>
        <begin position="275"/>
        <end position="300"/>
    </location>
</feature>
<dbReference type="SMART" id="SM00862">
    <property type="entry name" value="Trans_reg_C"/>
    <property type="match status" value="1"/>
</dbReference>
<keyword evidence="4" id="KW-0804">Transcription</keyword>
<comment type="caution">
    <text evidence="8">The sequence shown here is derived from an EMBL/GenBank/DDBJ whole genome shotgun (WGS) entry which is preliminary data.</text>
</comment>
<dbReference type="CDD" id="cd15831">
    <property type="entry name" value="BTAD"/>
    <property type="match status" value="1"/>
</dbReference>
<dbReference type="InterPro" id="IPR005158">
    <property type="entry name" value="BTAD"/>
</dbReference>
<organism evidence="8 9">
    <name type="scientific">Bailinhaonella thermotolerans</name>
    <dbReference type="NCBI Taxonomy" id="1070861"/>
    <lineage>
        <taxon>Bacteria</taxon>
        <taxon>Bacillati</taxon>
        <taxon>Actinomycetota</taxon>
        <taxon>Actinomycetes</taxon>
        <taxon>Streptosporangiales</taxon>
        <taxon>Streptosporangiaceae</taxon>
        <taxon>Bailinhaonella</taxon>
    </lineage>
</organism>
<keyword evidence="2" id="KW-0805">Transcription regulation</keyword>
<dbReference type="Pfam" id="PF00486">
    <property type="entry name" value="Trans_reg_C"/>
    <property type="match status" value="1"/>
</dbReference>
<evidence type="ECO:0000256" key="6">
    <source>
        <dbReference type="SAM" id="MobiDB-lite"/>
    </source>
</evidence>
<dbReference type="CDD" id="cd00383">
    <property type="entry name" value="trans_reg_C"/>
    <property type="match status" value="1"/>
</dbReference>
<dbReference type="GO" id="GO:0006355">
    <property type="term" value="P:regulation of DNA-templated transcription"/>
    <property type="evidence" value="ECO:0007669"/>
    <property type="project" value="InterPro"/>
</dbReference>
<dbReference type="Gene3D" id="1.10.10.10">
    <property type="entry name" value="Winged helix-like DNA-binding domain superfamily/Winged helix DNA-binding domain"/>
    <property type="match status" value="1"/>
</dbReference>
<dbReference type="OrthoDB" id="4054020at2"/>
<gene>
    <name evidence="8" type="ORF">D5H75_18705</name>
</gene>
<accession>A0A3A4ARI4</accession>
<dbReference type="PANTHER" id="PTHR35807:SF1">
    <property type="entry name" value="TRANSCRIPTIONAL REGULATOR REDD"/>
    <property type="match status" value="1"/>
</dbReference>
<evidence type="ECO:0000259" key="7">
    <source>
        <dbReference type="PROSITE" id="PS51755"/>
    </source>
</evidence>
<evidence type="ECO:0000256" key="5">
    <source>
        <dbReference type="PROSITE-ProRule" id="PRU01091"/>
    </source>
</evidence>
<proteinExistence type="inferred from homology"/>
<evidence type="ECO:0000256" key="3">
    <source>
        <dbReference type="ARBA" id="ARBA00023125"/>
    </source>
</evidence>
<dbReference type="InterPro" id="IPR011990">
    <property type="entry name" value="TPR-like_helical_dom_sf"/>
</dbReference>
<evidence type="ECO:0000256" key="2">
    <source>
        <dbReference type="ARBA" id="ARBA00023015"/>
    </source>
</evidence>
<reference evidence="8 9" key="1">
    <citation type="submission" date="2018-09" db="EMBL/GenBank/DDBJ databases">
        <title>YIM 75507 draft genome.</title>
        <authorList>
            <person name="Tang S."/>
            <person name="Feng Y."/>
        </authorList>
    </citation>
    <scope>NUCLEOTIDE SEQUENCE [LARGE SCALE GENOMIC DNA]</scope>
    <source>
        <strain evidence="8 9">YIM 75507</strain>
    </source>
</reference>
<keyword evidence="3 5" id="KW-0238">DNA-binding</keyword>
<dbReference type="AlphaFoldDB" id="A0A3A4ARI4"/>
<dbReference type="SMART" id="SM01043">
    <property type="entry name" value="BTAD"/>
    <property type="match status" value="1"/>
</dbReference>
<evidence type="ECO:0000313" key="8">
    <source>
        <dbReference type="EMBL" id="RJL31731.1"/>
    </source>
</evidence>
<dbReference type="SUPFAM" id="SSF46894">
    <property type="entry name" value="C-terminal effector domain of the bipartite response regulators"/>
    <property type="match status" value="1"/>
</dbReference>
<protein>
    <recommendedName>
        <fullName evidence="7">OmpR/PhoB-type domain-containing protein</fullName>
    </recommendedName>
</protein>
<dbReference type="PROSITE" id="PS51755">
    <property type="entry name" value="OMPR_PHOB"/>
    <property type="match status" value="1"/>
</dbReference>
<dbReference type="PANTHER" id="PTHR35807">
    <property type="entry name" value="TRANSCRIPTIONAL REGULATOR REDD-RELATED"/>
    <property type="match status" value="1"/>
</dbReference>
<evidence type="ECO:0000256" key="4">
    <source>
        <dbReference type="ARBA" id="ARBA00023163"/>
    </source>
</evidence>
<dbReference type="GO" id="GO:0003677">
    <property type="term" value="F:DNA binding"/>
    <property type="evidence" value="ECO:0007669"/>
    <property type="project" value="UniProtKB-UniRule"/>
</dbReference>
<evidence type="ECO:0000256" key="1">
    <source>
        <dbReference type="ARBA" id="ARBA00005820"/>
    </source>
</evidence>
<dbReference type="InterPro" id="IPR051677">
    <property type="entry name" value="AfsR-DnrI-RedD_regulator"/>
</dbReference>
<dbReference type="Proteomes" id="UP000265768">
    <property type="component" value="Unassembled WGS sequence"/>
</dbReference>
<feature type="compositionally biased region" description="Basic residues" evidence="6">
    <location>
        <begin position="284"/>
        <end position="300"/>
    </location>
</feature>